<gene>
    <name evidence="3" type="ORF">OMED0929_LOCUS5411</name>
</gene>
<protein>
    <recommendedName>
        <fullName evidence="2">Armadillo-like repeats domain-containing protein</fullName>
    </recommendedName>
</protein>
<reference evidence="3" key="1">
    <citation type="submission" date="2021-01" db="EMBL/GenBank/DDBJ databases">
        <authorList>
            <person name="Corre E."/>
            <person name="Pelletier E."/>
            <person name="Niang G."/>
            <person name="Scheremetjew M."/>
            <person name="Finn R."/>
            <person name="Kale V."/>
            <person name="Holt S."/>
            <person name="Cochrane G."/>
            <person name="Meng A."/>
            <person name="Brown T."/>
            <person name="Cohen L."/>
        </authorList>
    </citation>
    <scope>NUCLEOTIDE SEQUENCE</scope>
    <source>
        <strain evidence="3">Clade-D-RCC2572</strain>
    </source>
</reference>
<dbReference type="EMBL" id="HBEW01006393">
    <property type="protein sequence ID" value="CAD8585369.1"/>
    <property type="molecule type" value="Transcribed_RNA"/>
</dbReference>
<feature type="compositionally biased region" description="Polar residues" evidence="1">
    <location>
        <begin position="318"/>
        <end position="328"/>
    </location>
</feature>
<accession>A0A7S0KL65</accession>
<feature type="region of interest" description="Disordered" evidence="1">
    <location>
        <begin position="1"/>
        <end position="60"/>
    </location>
</feature>
<evidence type="ECO:0000259" key="2">
    <source>
        <dbReference type="Pfam" id="PF22915"/>
    </source>
</evidence>
<feature type="domain" description="Armadillo-like repeats" evidence="2">
    <location>
        <begin position="175"/>
        <end position="266"/>
    </location>
</feature>
<dbReference type="AlphaFoldDB" id="A0A7S0KL65"/>
<dbReference type="PANTHER" id="PTHR36793:SF1">
    <property type="entry name" value="RIBOSOMAL RNA SMALL SUBUNIT METHYLTRANSFERASE J"/>
    <property type="match status" value="1"/>
</dbReference>
<name>A0A7S0KL65_9CHLO</name>
<dbReference type="GO" id="GO:0009535">
    <property type="term" value="C:chloroplast thylakoid membrane"/>
    <property type="evidence" value="ECO:0007669"/>
    <property type="project" value="TreeGrafter"/>
</dbReference>
<dbReference type="PANTHER" id="PTHR36793">
    <property type="entry name" value="RIBOSOMAL RNA SMALL SUBUNIT METHYLTRANSFERASE J"/>
    <property type="match status" value="1"/>
</dbReference>
<proteinExistence type="predicted"/>
<dbReference type="InterPro" id="IPR055241">
    <property type="entry name" value="Armadillo_rpt_dom"/>
</dbReference>
<dbReference type="Pfam" id="PF22915">
    <property type="entry name" value="ARMH5"/>
    <property type="match status" value="1"/>
</dbReference>
<dbReference type="GO" id="GO:0009941">
    <property type="term" value="C:chloroplast envelope"/>
    <property type="evidence" value="ECO:0007669"/>
    <property type="project" value="TreeGrafter"/>
</dbReference>
<feature type="region of interest" description="Disordered" evidence="1">
    <location>
        <begin position="318"/>
        <end position="344"/>
    </location>
</feature>
<feature type="compositionally biased region" description="Acidic residues" evidence="1">
    <location>
        <begin position="32"/>
        <end position="49"/>
    </location>
</feature>
<evidence type="ECO:0000256" key="1">
    <source>
        <dbReference type="SAM" id="MobiDB-lite"/>
    </source>
</evidence>
<evidence type="ECO:0000313" key="3">
    <source>
        <dbReference type="EMBL" id="CAD8585369.1"/>
    </source>
</evidence>
<organism evidence="3">
    <name type="scientific">Ostreococcus mediterraneus</name>
    <dbReference type="NCBI Taxonomy" id="1486918"/>
    <lineage>
        <taxon>Eukaryota</taxon>
        <taxon>Viridiplantae</taxon>
        <taxon>Chlorophyta</taxon>
        <taxon>Mamiellophyceae</taxon>
        <taxon>Mamiellales</taxon>
        <taxon>Bathycoccaceae</taxon>
        <taxon>Ostreococcus</taxon>
    </lineage>
</organism>
<sequence length="344" mass="37198">MSTACVVRGASVRAHARRGKASAPPAPAREVEPEDEAGGDEVDEVEDADGVVVGDGEGVEGASTESLTIDELAQDVDVVEEEYEELTVLGRVSETVRAAGENPGVRNLGALGLFFLASTFAFSCYKVFRKATSGSARRKRTVNKNVEVVERLKNFFPHERGSVNKGVVRGIAMKTGYSSAEIFRKYLRYKLTEEAFTLDFVADVLALKTACALTGEQVKAVLVETGERMFKKYGTLMTDLSGMTTSGVERKIDGAGKFAKLMYLADLEEFIDKEQGEETMLKLKETFGATDEDYNKLRITALGSEDIDLSALQSMMGSSSNNTVTKASSADDAKIPIDSDDADE</sequence>